<feature type="compositionally biased region" description="Pro residues" evidence="1">
    <location>
        <begin position="42"/>
        <end position="63"/>
    </location>
</feature>
<evidence type="ECO:0000313" key="3">
    <source>
        <dbReference type="Proteomes" id="UP000800200"/>
    </source>
</evidence>
<accession>A0A6A6E6X2</accession>
<dbReference type="AlphaFoldDB" id="A0A6A6E6X2"/>
<feature type="region of interest" description="Disordered" evidence="1">
    <location>
        <begin position="38"/>
        <end position="88"/>
    </location>
</feature>
<dbReference type="Proteomes" id="UP000800200">
    <property type="component" value="Unassembled WGS sequence"/>
</dbReference>
<sequence length="151" mass="16046">MGNHKGKQCVCEPVGCSGNACASVIMKKGKDGCNDECEGCKPLPPPSATPTPPRHPSPPPRASPPSQRLPRRPRPRSGSARIHTGDICGIASTRIAPTRISHASRRSALARRQMMAVRRAPRILIASRPFIKTKMDATIDARGASPKGLAS</sequence>
<dbReference type="EMBL" id="ML994626">
    <property type="protein sequence ID" value="KAF2187661.1"/>
    <property type="molecule type" value="Genomic_DNA"/>
</dbReference>
<evidence type="ECO:0000313" key="2">
    <source>
        <dbReference type="EMBL" id="KAF2187661.1"/>
    </source>
</evidence>
<name>A0A6A6E6X2_9PEZI</name>
<reference evidence="2" key="1">
    <citation type="journal article" date="2020" name="Stud. Mycol.">
        <title>101 Dothideomycetes genomes: a test case for predicting lifestyles and emergence of pathogens.</title>
        <authorList>
            <person name="Haridas S."/>
            <person name="Albert R."/>
            <person name="Binder M."/>
            <person name="Bloem J."/>
            <person name="Labutti K."/>
            <person name="Salamov A."/>
            <person name="Andreopoulos B."/>
            <person name="Baker S."/>
            <person name="Barry K."/>
            <person name="Bills G."/>
            <person name="Bluhm B."/>
            <person name="Cannon C."/>
            <person name="Castanera R."/>
            <person name="Culley D."/>
            <person name="Daum C."/>
            <person name="Ezra D."/>
            <person name="Gonzalez J."/>
            <person name="Henrissat B."/>
            <person name="Kuo A."/>
            <person name="Liang C."/>
            <person name="Lipzen A."/>
            <person name="Lutzoni F."/>
            <person name="Magnuson J."/>
            <person name="Mondo S."/>
            <person name="Nolan M."/>
            <person name="Ohm R."/>
            <person name="Pangilinan J."/>
            <person name="Park H.-J."/>
            <person name="Ramirez L."/>
            <person name="Alfaro M."/>
            <person name="Sun H."/>
            <person name="Tritt A."/>
            <person name="Yoshinaga Y."/>
            <person name="Zwiers L.-H."/>
            <person name="Turgeon B."/>
            <person name="Goodwin S."/>
            <person name="Spatafora J."/>
            <person name="Crous P."/>
            <person name="Grigoriev I."/>
        </authorList>
    </citation>
    <scope>NUCLEOTIDE SEQUENCE</scope>
    <source>
        <strain evidence="2">CBS 207.26</strain>
    </source>
</reference>
<evidence type="ECO:0000256" key="1">
    <source>
        <dbReference type="SAM" id="MobiDB-lite"/>
    </source>
</evidence>
<organism evidence="2 3">
    <name type="scientific">Zopfia rhizophila CBS 207.26</name>
    <dbReference type="NCBI Taxonomy" id="1314779"/>
    <lineage>
        <taxon>Eukaryota</taxon>
        <taxon>Fungi</taxon>
        <taxon>Dikarya</taxon>
        <taxon>Ascomycota</taxon>
        <taxon>Pezizomycotina</taxon>
        <taxon>Dothideomycetes</taxon>
        <taxon>Dothideomycetes incertae sedis</taxon>
        <taxon>Zopfiaceae</taxon>
        <taxon>Zopfia</taxon>
    </lineage>
</organism>
<proteinExistence type="predicted"/>
<gene>
    <name evidence="2" type="ORF">K469DRAFT_103999</name>
</gene>
<keyword evidence="3" id="KW-1185">Reference proteome</keyword>
<protein>
    <submittedName>
        <fullName evidence="2">Uncharacterized protein</fullName>
    </submittedName>
</protein>